<accession>A0A3Q9V0M5</accession>
<proteinExistence type="predicted"/>
<dbReference type="KEGG" id="rfs:C1I64_16910"/>
<reference evidence="1 2" key="1">
    <citation type="submission" date="2018-03" db="EMBL/GenBank/DDBJ databases">
        <title>Bacteriophage NCPPB3778 and a type I-E CRISPR drive the evolution of the US Biological Select Agent, Rathayibacter toxicus.</title>
        <authorList>
            <person name="Davis E.W.II."/>
            <person name="Tabima J.F."/>
            <person name="Weisberg A.J."/>
            <person name="Dantas Lopes L."/>
            <person name="Wiseman M.S."/>
            <person name="Wiseman M.S."/>
            <person name="Pupko T."/>
            <person name="Belcher M.S."/>
            <person name="Sechler A.J."/>
            <person name="Tancos M.A."/>
            <person name="Schroeder B.K."/>
            <person name="Murray T.D."/>
            <person name="Luster D.G."/>
            <person name="Schneider W.L."/>
            <person name="Rogers E."/>
            <person name="Andreote F.D."/>
            <person name="Grunwald N.J."/>
            <person name="Putnam M.L."/>
            <person name="Chang J.H."/>
        </authorList>
    </citation>
    <scope>NUCLEOTIDE SEQUENCE [LARGE SCALE GENOMIC DNA]</scope>
    <source>
        <strain evidence="1 2">DSM 15932</strain>
    </source>
</reference>
<dbReference type="EMBL" id="CP028137">
    <property type="protein sequence ID" value="AZZ53550.1"/>
    <property type="molecule type" value="Genomic_DNA"/>
</dbReference>
<sequence>MLIDGYAKILAGKDGASFCAVFRQTPPPYYSGLLQSTTISSYAIDFVPRAQAYEIAGAALYYSVRDNCPDLLPDVEASLVSDAAGDPYVFAGVY</sequence>
<dbReference type="AlphaFoldDB" id="A0A3Q9V0M5"/>
<dbReference type="Proteomes" id="UP000285317">
    <property type="component" value="Chromosome"/>
</dbReference>
<evidence type="ECO:0000313" key="2">
    <source>
        <dbReference type="Proteomes" id="UP000285317"/>
    </source>
</evidence>
<protein>
    <submittedName>
        <fullName evidence="1">Uncharacterized protein</fullName>
    </submittedName>
</protein>
<gene>
    <name evidence="1" type="ORF">C1I64_16910</name>
</gene>
<evidence type="ECO:0000313" key="1">
    <source>
        <dbReference type="EMBL" id="AZZ53550.1"/>
    </source>
</evidence>
<organism evidence="1 2">
    <name type="scientific">Rathayibacter festucae DSM 15932</name>
    <dbReference type="NCBI Taxonomy" id="1328866"/>
    <lineage>
        <taxon>Bacteria</taxon>
        <taxon>Bacillati</taxon>
        <taxon>Actinomycetota</taxon>
        <taxon>Actinomycetes</taxon>
        <taxon>Micrococcales</taxon>
        <taxon>Microbacteriaceae</taxon>
        <taxon>Rathayibacter</taxon>
    </lineage>
</organism>
<name>A0A3Q9V0M5_9MICO</name>